<evidence type="ECO:0000256" key="2">
    <source>
        <dbReference type="ARBA" id="ARBA00022603"/>
    </source>
</evidence>
<keyword evidence="4" id="KW-0949">S-adenosyl-L-methionine</keyword>
<dbReference type="PANTHER" id="PTHR33841">
    <property type="entry name" value="DNA METHYLTRANSFERASE YEEA-RELATED"/>
    <property type="match status" value="1"/>
</dbReference>
<keyword evidence="3" id="KW-0808">Transferase</keyword>
<dbReference type="SUPFAM" id="SSF53335">
    <property type="entry name" value="S-adenosyl-L-methionine-dependent methyltransferases"/>
    <property type="match status" value="1"/>
</dbReference>
<comment type="caution">
    <text evidence="7">The sequence shown here is derived from an EMBL/GenBank/DDBJ whole genome shotgun (WGS) entry which is preliminary data.</text>
</comment>
<organism evidence="7 8">
    <name type="scientific">Capnocytophaga ochracea F0287</name>
    <dbReference type="NCBI Taxonomy" id="873517"/>
    <lineage>
        <taxon>Bacteria</taxon>
        <taxon>Pseudomonadati</taxon>
        <taxon>Bacteroidota</taxon>
        <taxon>Flavobacteriia</taxon>
        <taxon>Flavobacteriales</taxon>
        <taxon>Flavobacteriaceae</taxon>
        <taxon>Capnocytophaga</taxon>
    </lineage>
</organism>
<name>E4MQA7_CAPOC</name>
<proteinExistence type="predicted"/>
<dbReference type="InterPro" id="IPR011639">
    <property type="entry name" value="MethylTrfase_TaqI-like_dom"/>
</dbReference>
<dbReference type="PANTHER" id="PTHR33841:SF1">
    <property type="entry name" value="DNA METHYLTRANSFERASE A"/>
    <property type="match status" value="1"/>
</dbReference>
<dbReference type="Gene3D" id="3.40.50.150">
    <property type="entry name" value="Vaccinia Virus protein VP39"/>
    <property type="match status" value="1"/>
</dbReference>
<evidence type="ECO:0000256" key="3">
    <source>
        <dbReference type="ARBA" id="ARBA00022679"/>
    </source>
</evidence>
<dbReference type="Proteomes" id="UP000005391">
    <property type="component" value="Unassembled WGS sequence"/>
</dbReference>
<dbReference type="GO" id="GO:0006304">
    <property type="term" value="P:DNA modification"/>
    <property type="evidence" value="ECO:0007669"/>
    <property type="project" value="InterPro"/>
</dbReference>
<protein>
    <recommendedName>
        <fullName evidence="1">site-specific DNA-methyltransferase (adenine-specific)</fullName>
        <ecNumber evidence="1">2.1.1.72</ecNumber>
    </recommendedName>
</protein>
<evidence type="ECO:0000259" key="6">
    <source>
        <dbReference type="Pfam" id="PF07669"/>
    </source>
</evidence>
<dbReference type="GO" id="GO:0009007">
    <property type="term" value="F:site-specific DNA-methyltransferase (adenine-specific) activity"/>
    <property type="evidence" value="ECO:0007669"/>
    <property type="project" value="UniProtKB-EC"/>
</dbReference>
<accession>E4MQA7</accession>
<evidence type="ECO:0000256" key="4">
    <source>
        <dbReference type="ARBA" id="ARBA00022691"/>
    </source>
</evidence>
<dbReference type="InterPro" id="IPR050953">
    <property type="entry name" value="N4_N6_ade-DNA_methylase"/>
</dbReference>
<dbReference type="InterPro" id="IPR029063">
    <property type="entry name" value="SAM-dependent_MTases_sf"/>
</dbReference>
<dbReference type="EC" id="2.1.1.72" evidence="1"/>
<evidence type="ECO:0000256" key="1">
    <source>
        <dbReference type="ARBA" id="ARBA00011900"/>
    </source>
</evidence>
<comment type="catalytic activity">
    <reaction evidence="5">
        <text>a 2'-deoxyadenosine in DNA + S-adenosyl-L-methionine = an N(6)-methyl-2'-deoxyadenosine in DNA + S-adenosyl-L-homocysteine + H(+)</text>
        <dbReference type="Rhea" id="RHEA:15197"/>
        <dbReference type="Rhea" id="RHEA-COMP:12418"/>
        <dbReference type="Rhea" id="RHEA-COMP:12419"/>
        <dbReference type="ChEBI" id="CHEBI:15378"/>
        <dbReference type="ChEBI" id="CHEBI:57856"/>
        <dbReference type="ChEBI" id="CHEBI:59789"/>
        <dbReference type="ChEBI" id="CHEBI:90615"/>
        <dbReference type="ChEBI" id="CHEBI:90616"/>
        <dbReference type="EC" id="2.1.1.72"/>
    </reaction>
</comment>
<feature type="domain" description="Type II methyltransferase M.TaqI-like" evidence="6">
    <location>
        <begin position="35"/>
        <end position="156"/>
    </location>
</feature>
<dbReference type="GO" id="GO:0032259">
    <property type="term" value="P:methylation"/>
    <property type="evidence" value="ECO:0007669"/>
    <property type="project" value="UniProtKB-KW"/>
</dbReference>
<dbReference type="RefSeq" id="WP_002671998.1">
    <property type="nucleotide sequence ID" value="NZ_GL573160.1"/>
</dbReference>
<keyword evidence="2" id="KW-0489">Methyltransferase</keyword>
<dbReference type="eggNOG" id="COG1002">
    <property type="taxonomic scope" value="Bacteria"/>
</dbReference>
<reference evidence="7 8" key="1">
    <citation type="submission" date="2010-10" db="EMBL/GenBank/DDBJ databases">
        <authorList>
            <person name="Muzny D."/>
            <person name="Qin X."/>
            <person name="Deng J."/>
            <person name="Jiang H."/>
            <person name="Liu Y."/>
            <person name="Qu J."/>
            <person name="Song X.-Z."/>
            <person name="Zhang L."/>
            <person name="Thornton R."/>
            <person name="Coyle M."/>
            <person name="Francisco L."/>
            <person name="Jackson L."/>
            <person name="Javaid M."/>
            <person name="Korchina V."/>
            <person name="Kovar C."/>
            <person name="Mata R."/>
            <person name="Mathew T."/>
            <person name="Ngo R."/>
            <person name="Nguyen L."/>
            <person name="Nguyen N."/>
            <person name="Okwuonu G."/>
            <person name="Ongeri F."/>
            <person name="Pham C."/>
            <person name="Simmons D."/>
            <person name="Wilczek-Boney K."/>
            <person name="Hale W."/>
            <person name="Jakkamsetti A."/>
            <person name="Pham P."/>
            <person name="Ruth R."/>
            <person name="San Lucas F."/>
            <person name="Warren J."/>
            <person name="Zhang J."/>
            <person name="Zhao Z."/>
            <person name="Zhou C."/>
            <person name="Zhu D."/>
            <person name="Lee S."/>
            <person name="Bess C."/>
            <person name="Blankenburg K."/>
            <person name="Forbes L."/>
            <person name="Fu Q."/>
            <person name="Gubbala S."/>
            <person name="Hirani K."/>
            <person name="Jayaseelan J.C."/>
            <person name="Lara F."/>
            <person name="Munidasa M."/>
            <person name="Palculict T."/>
            <person name="Patil S."/>
            <person name="Pu L.-L."/>
            <person name="Saada N."/>
            <person name="Tang L."/>
            <person name="Weissenberger G."/>
            <person name="Zhu Y."/>
            <person name="Hemphill L."/>
            <person name="Shang Y."/>
            <person name="Youmans B."/>
            <person name="Ayvaz T."/>
            <person name="Ross M."/>
            <person name="Santibanez J."/>
            <person name="Aqrawi P."/>
            <person name="Gross S."/>
            <person name="Joshi V."/>
            <person name="Fowler G."/>
            <person name="Nazareth L."/>
            <person name="Reid J."/>
            <person name="Worley K."/>
            <person name="Petrosino J."/>
            <person name="Highlander S."/>
            <person name="Gibbs R."/>
        </authorList>
    </citation>
    <scope>NUCLEOTIDE SEQUENCE [LARGE SCALE GENOMIC DNA]</scope>
    <source>
        <strain evidence="7 8">F0287</strain>
    </source>
</reference>
<gene>
    <name evidence="7" type="ORF">HMPREF1977_0567</name>
</gene>
<evidence type="ECO:0000256" key="5">
    <source>
        <dbReference type="ARBA" id="ARBA00047942"/>
    </source>
</evidence>
<dbReference type="HOGENOM" id="CLU_1560177_0_0_10"/>
<dbReference type="Pfam" id="PF07669">
    <property type="entry name" value="Eco57I"/>
    <property type="match status" value="1"/>
</dbReference>
<dbReference type="EMBL" id="AEOH01000014">
    <property type="protein sequence ID" value="EFS98139.1"/>
    <property type="molecule type" value="Genomic_DNA"/>
</dbReference>
<sequence length="171" mass="19992">MGLLQEIYYIKITLQQLGITTEQTDAQIKKHIIEQNIYGVDIDAGAVDIARLRFWLSLVVDEQLPQPLLNLDFKIMQGNSLLESYQGVDLSHIGSEEEIIVDDLIDYGDEYKSFQQLTFFSEAHKEKIQELIKDYFTTTEDKNLKRKEINDLIEGKIHYKIIFEKHLIEKK</sequence>
<dbReference type="AlphaFoldDB" id="E4MQA7"/>
<evidence type="ECO:0000313" key="7">
    <source>
        <dbReference type="EMBL" id="EFS98139.1"/>
    </source>
</evidence>
<evidence type="ECO:0000313" key="8">
    <source>
        <dbReference type="Proteomes" id="UP000005391"/>
    </source>
</evidence>